<dbReference type="EMBL" id="AGUE01000040">
    <property type="protein sequence ID" value="EHL01958.1"/>
    <property type="molecule type" value="Genomic_DNA"/>
</dbReference>
<dbReference type="OrthoDB" id="4388755at2759"/>
<accession>H0EHC9</accession>
<dbReference type="Proteomes" id="UP000005446">
    <property type="component" value="Unassembled WGS sequence"/>
</dbReference>
<dbReference type="InParanoid" id="H0EHC9"/>
<evidence type="ECO:0000313" key="2">
    <source>
        <dbReference type="Proteomes" id="UP000005446"/>
    </source>
</evidence>
<proteinExistence type="predicted"/>
<dbReference type="AlphaFoldDB" id="H0EHC9"/>
<evidence type="ECO:0000313" key="1">
    <source>
        <dbReference type="EMBL" id="EHL01958.1"/>
    </source>
</evidence>
<comment type="caution">
    <text evidence="1">The sequence shown here is derived from an EMBL/GenBank/DDBJ whole genome shotgun (WGS) entry which is preliminary data.</text>
</comment>
<dbReference type="HOGENOM" id="CLU_199925_0_0_1"/>
<organism evidence="1 2">
    <name type="scientific">Glarea lozoyensis (strain ATCC 74030 / MF5533)</name>
    <dbReference type="NCBI Taxonomy" id="1104152"/>
    <lineage>
        <taxon>Eukaryota</taxon>
        <taxon>Fungi</taxon>
        <taxon>Dikarya</taxon>
        <taxon>Ascomycota</taxon>
        <taxon>Pezizomycotina</taxon>
        <taxon>Leotiomycetes</taxon>
        <taxon>Helotiales</taxon>
        <taxon>Helotiaceae</taxon>
        <taxon>Glarea</taxon>
    </lineage>
</organism>
<name>H0EHC9_GLAL7</name>
<gene>
    <name evidence="1" type="ORF">M7I_1907</name>
</gene>
<protein>
    <submittedName>
        <fullName evidence="1">Uncharacterized protein</fullName>
    </submittedName>
</protein>
<reference evidence="1 2" key="1">
    <citation type="journal article" date="2012" name="Eukaryot. Cell">
        <title>Genome sequence of the fungus Glarea lozoyensis: the first genome sequence of a species from the Helotiaceae family.</title>
        <authorList>
            <person name="Youssar L."/>
            <person name="Gruening B.A."/>
            <person name="Erxleben A."/>
            <person name="Guenther S."/>
            <person name="Huettel W."/>
        </authorList>
    </citation>
    <scope>NUCLEOTIDE SEQUENCE [LARGE SCALE GENOMIC DNA]</scope>
    <source>
        <strain evidence="2">ATCC 74030 / MF5533</strain>
    </source>
</reference>
<keyword evidence="2" id="KW-1185">Reference proteome</keyword>
<sequence length="75" mass="8250">MLIGKNYMMNVRNNNCAMKKEYIEPFYKPGVNAWIDVDKDPPSDPCVKNFPDEGTVLCSTECPTANGGVHDTPAG</sequence>